<organism evidence="2 3">
    <name type="scientific">Micromonospora tulbaghiae</name>
    <dbReference type="NCBI Taxonomy" id="479978"/>
    <lineage>
        <taxon>Bacteria</taxon>
        <taxon>Bacillati</taxon>
        <taxon>Actinomycetota</taxon>
        <taxon>Actinomycetes</taxon>
        <taxon>Micromonosporales</taxon>
        <taxon>Micromonosporaceae</taxon>
        <taxon>Micromonospora</taxon>
    </lineage>
</organism>
<proteinExistence type="predicted"/>
<reference evidence="2 3" key="1">
    <citation type="submission" date="2017-10" db="EMBL/GenBank/DDBJ databases">
        <title>Integration of genomic and chemical information greatly accelerates assignment of the full stereostructure of myelolactone, a potent inhibitor of myeloma from a marine-derived Micromonospora.</title>
        <authorList>
            <person name="Kim M.C."/>
            <person name="Machado H."/>
            <person name="Jensen P.R."/>
            <person name="Fenical W."/>
        </authorList>
    </citation>
    <scope>NUCLEOTIDE SEQUENCE [LARGE SCALE GENOMIC DNA]</scope>
    <source>
        <strain evidence="2 3">CNY-010</strain>
    </source>
</reference>
<dbReference type="KEGG" id="mtua:CSH63_11420"/>
<dbReference type="Gene3D" id="3.10.450.50">
    <property type="match status" value="1"/>
</dbReference>
<evidence type="ECO:0000313" key="2">
    <source>
        <dbReference type="EMBL" id="AYF28044.1"/>
    </source>
</evidence>
<dbReference type="AlphaFoldDB" id="A0A386WN35"/>
<evidence type="ECO:0000313" key="3">
    <source>
        <dbReference type="Proteomes" id="UP000267804"/>
    </source>
</evidence>
<dbReference type="InterPro" id="IPR037401">
    <property type="entry name" value="SnoaL-like"/>
</dbReference>
<protein>
    <submittedName>
        <fullName evidence="2">PhzA/B-like protein</fullName>
    </submittedName>
</protein>
<sequence length="134" mass="14681">MTPQEIFDSMCARWLANLPTFDGDSLADDVVIETPFAAPGHPTRTEGKQTVLQFTQAGRALFPVRFDDCRGVVVHETADPEVIVVEYELVGTHTTTGVTASAPFIGVLRTRDGKLAHWREYQHTLVIAQTAGQA</sequence>
<evidence type="ECO:0000259" key="1">
    <source>
        <dbReference type="Pfam" id="PF12680"/>
    </source>
</evidence>
<accession>A0A386WN35</accession>
<dbReference type="Proteomes" id="UP000267804">
    <property type="component" value="Chromosome"/>
</dbReference>
<dbReference type="EMBL" id="CP024087">
    <property type="protein sequence ID" value="AYF28044.1"/>
    <property type="molecule type" value="Genomic_DNA"/>
</dbReference>
<feature type="domain" description="SnoaL-like" evidence="1">
    <location>
        <begin position="25"/>
        <end position="118"/>
    </location>
</feature>
<dbReference type="RefSeq" id="WP_120570248.1">
    <property type="nucleotide sequence ID" value="NZ_CP024087.1"/>
</dbReference>
<dbReference type="InterPro" id="IPR032710">
    <property type="entry name" value="NTF2-like_dom_sf"/>
</dbReference>
<dbReference type="Pfam" id="PF12680">
    <property type="entry name" value="SnoaL_2"/>
    <property type="match status" value="1"/>
</dbReference>
<dbReference type="SUPFAM" id="SSF54427">
    <property type="entry name" value="NTF2-like"/>
    <property type="match status" value="1"/>
</dbReference>
<name>A0A386WN35_9ACTN</name>
<gene>
    <name evidence="2" type="ORF">CSH63_11420</name>
</gene>